<evidence type="ECO:0000313" key="1">
    <source>
        <dbReference type="EMBL" id="MBK1881826.1"/>
    </source>
</evidence>
<protein>
    <submittedName>
        <fullName evidence="1">Uncharacterized protein</fullName>
    </submittedName>
</protein>
<accession>A0A934VQ80</accession>
<evidence type="ECO:0000313" key="2">
    <source>
        <dbReference type="Proteomes" id="UP000603141"/>
    </source>
</evidence>
<gene>
    <name evidence="1" type="ORF">JIN85_05335</name>
</gene>
<dbReference type="AlphaFoldDB" id="A0A934VQ80"/>
<reference evidence="1" key="1">
    <citation type="submission" date="2021-01" db="EMBL/GenBank/DDBJ databases">
        <title>Modified the classification status of verrucomicrobia.</title>
        <authorList>
            <person name="Feng X."/>
        </authorList>
    </citation>
    <scope>NUCLEOTIDE SEQUENCE</scope>
    <source>
        <strain evidence="1">KCTC 22041</strain>
    </source>
</reference>
<name>A0A934VQ80_9BACT</name>
<keyword evidence="2" id="KW-1185">Reference proteome</keyword>
<dbReference type="EMBL" id="JAENIJ010000006">
    <property type="protein sequence ID" value="MBK1881826.1"/>
    <property type="molecule type" value="Genomic_DNA"/>
</dbReference>
<dbReference type="Proteomes" id="UP000603141">
    <property type="component" value="Unassembled WGS sequence"/>
</dbReference>
<sequence>MKLKDIVWLIPLPVGVLAFLWSSHQGSEATQLSSSRTSSSEAHTVARTSSLDEFTHRIKEINEQASPKKTAVQPASMDFSQLSVAELKEKLLSEKAGGDPFSPNDNLLEYARLLGLKEGKNALAWLKENCPEVYDECYDSCFDGWADADAHGAFAYLCQSDQVKPCSGETLLKLLQTYAGNAESYRQASDQVPWELFRVWVHGGIDKIGVQLADNTDIRPLLESGVAQTLAEEGFYMEGLFKSWASQDFSEALKNWSEWATADDQMVAAQFLEILRSQTQTPDGPARFEQSLRQMSPEAQERVIDAIGILQVEMPKYGTMLQEELTQLMPLLPADFQPQTDSDQ</sequence>
<dbReference type="RefSeq" id="WP_200268365.1">
    <property type="nucleotide sequence ID" value="NZ_JAENIJ010000006.1"/>
</dbReference>
<comment type="caution">
    <text evidence="1">The sequence shown here is derived from an EMBL/GenBank/DDBJ whole genome shotgun (WGS) entry which is preliminary data.</text>
</comment>
<organism evidence="1 2">
    <name type="scientific">Luteolibacter pohnpeiensis</name>
    <dbReference type="NCBI Taxonomy" id="454153"/>
    <lineage>
        <taxon>Bacteria</taxon>
        <taxon>Pseudomonadati</taxon>
        <taxon>Verrucomicrobiota</taxon>
        <taxon>Verrucomicrobiia</taxon>
        <taxon>Verrucomicrobiales</taxon>
        <taxon>Verrucomicrobiaceae</taxon>
        <taxon>Luteolibacter</taxon>
    </lineage>
</organism>
<proteinExistence type="predicted"/>